<dbReference type="Pfam" id="PF08892">
    <property type="entry name" value="YqcI_YcgG"/>
    <property type="match status" value="1"/>
</dbReference>
<protein>
    <submittedName>
        <fullName evidence="1">YqcI/YcgG family protein</fullName>
    </submittedName>
</protein>
<dbReference type="STRING" id="1742358.GCA_001439605_00657"/>
<comment type="caution">
    <text evidence="1">The sequence shown here is derived from an EMBL/GenBank/DDBJ whole genome shotgun (WGS) entry which is preliminary data.</text>
</comment>
<organism evidence="1 2">
    <name type="scientific">Cytobacillus praedii</name>
    <dbReference type="NCBI Taxonomy" id="1742358"/>
    <lineage>
        <taxon>Bacteria</taxon>
        <taxon>Bacillati</taxon>
        <taxon>Bacillota</taxon>
        <taxon>Bacilli</taxon>
        <taxon>Bacillales</taxon>
        <taxon>Bacillaceae</taxon>
        <taxon>Cytobacillus</taxon>
    </lineage>
</organism>
<dbReference type="InterPro" id="IPR014988">
    <property type="entry name" value="Uncharacterised_YqcI/YcgG"/>
</dbReference>
<sequence>MQLLDGKQIESVPCILEKKWQYDAFKCFKEKLSDINNPFPCIPATIGFKLNHFRYVFLGDPRLKETPAELAGMLKKYGQKSKSFGHYTSLIAIFHTPEDLIRKYTIEDYRLLFWSLLSEIRTLDEIEWPSHIPRDPEHHVWEYCFGGEQYFMYCATPSHKKRRSRYFPYFIFAITPRWVLEQFNLKIESANKIRKNIRNRIVNYDKVEIHPDLHLYGSEENFEWKQYFLSDDLSSSSKCPFSFFHISNNEKVPKHKDE</sequence>
<accession>A0A4R1AWH2</accession>
<dbReference type="Proteomes" id="UP000293846">
    <property type="component" value="Unassembled WGS sequence"/>
</dbReference>
<dbReference type="PANTHER" id="PTHR40045">
    <property type="entry name" value="YCGG FAMILY PROTEIN"/>
    <property type="match status" value="1"/>
</dbReference>
<dbReference type="OrthoDB" id="112290at2"/>
<dbReference type="EMBL" id="SJTH01000026">
    <property type="protein sequence ID" value="TCJ02834.1"/>
    <property type="molecule type" value="Genomic_DNA"/>
</dbReference>
<gene>
    <name evidence="1" type="ORF">E0Y62_17655</name>
</gene>
<dbReference type="RefSeq" id="WP_057767996.1">
    <property type="nucleotide sequence ID" value="NZ_CP183326.1"/>
</dbReference>
<name>A0A4R1AWH2_9BACI</name>
<evidence type="ECO:0000313" key="2">
    <source>
        <dbReference type="Proteomes" id="UP000293846"/>
    </source>
</evidence>
<dbReference type="PANTHER" id="PTHR40045:SF1">
    <property type="entry name" value="YQCI_YCGG FAMILY PROTEIN"/>
    <property type="match status" value="1"/>
</dbReference>
<dbReference type="AlphaFoldDB" id="A0A4R1AWH2"/>
<keyword evidence="2" id="KW-1185">Reference proteome</keyword>
<proteinExistence type="predicted"/>
<evidence type="ECO:0000313" key="1">
    <source>
        <dbReference type="EMBL" id="TCJ02834.1"/>
    </source>
</evidence>
<reference evidence="1 2" key="1">
    <citation type="submission" date="2019-03" db="EMBL/GenBank/DDBJ databases">
        <authorList>
            <person name="Jensen L."/>
            <person name="Storgaard J."/>
            <person name="Sulaj E."/>
            <person name="Schramm A."/>
            <person name="Marshall I.P.G."/>
        </authorList>
    </citation>
    <scope>NUCLEOTIDE SEQUENCE [LARGE SCALE GENOMIC DNA]</scope>
    <source>
        <strain evidence="1 2">2017H2G3</strain>
    </source>
</reference>